<proteinExistence type="predicted"/>
<dbReference type="GO" id="GO:0003964">
    <property type="term" value="F:RNA-directed DNA polymerase activity"/>
    <property type="evidence" value="ECO:0007669"/>
    <property type="project" value="UniProtKB-KW"/>
</dbReference>
<evidence type="ECO:0000313" key="2">
    <source>
        <dbReference type="EMBL" id="OWZ06724.1"/>
    </source>
</evidence>
<keyword evidence="2" id="KW-0808">Transferase</keyword>
<protein>
    <submittedName>
        <fullName evidence="2">Reverse transcriptase</fullName>
    </submittedName>
</protein>
<organism evidence="2 3">
    <name type="scientific">Phytophthora megakarya</name>
    <dbReference type="NCBI Taxonomy" id="4795"/>
    <lineage>
        <taxon>Eukaryota</taxon>
        <taxon>Sar</taxon>
        <taxon>Stramenopiles</taxon>
        <taxon>Oomycota</taxon>
        <taxon>Peronosporomycetes</taxon>
        <taxon>Peronosporales</taxon>
        <taxon>Peronosporaceae</taxon>
        <taxon>Phytophthora</taxon>
    </lineage>
</organism>
<feature type="compositionally biased region" description="Polar residues" evidence="1">
    <location>
        <begin position="106"/>
        <end position="126"/>
    </location>
</feature>
<dbReference type="Proteomes" id="UP000198211">
    <property type="component" value="Unassembled WGS sequence"/>
</dbReference>
<gene>
    <name evidence="2" type="ORF">PHMEG_00020988</name>
</gene>
<dbReference type="EMBL" id="NBNE01003846">
    <property type="protein sequence ID" value="OWZ06724.1"/>
    <property type="molecule type" value="Genomic_DNA"/>
</dbReference>
<dbReference type="AlphaFoldDB" id="A0A225VNP7"/>
<reference evidence="3" key="1">
    <citation type="submission" date="2017-03" db="EMBL/GenBank/DDBJ databases">
        <title>Phytopthora megakarya and P. palmivora, two closely related causual agents of cacao black pod achieved similar genome size and gene model numbers by different mechanisms.</title>
        <authorList>
            <person name="Ali S."/>
            <person name="Shao J."/>
            <person name="Larry D.J."/>
            <person name="Kronmiller B."/>
            <person name="Shen D."/>
            <person name="Strem M.D."/>
            <person name="Melnick R.L."/>
            <person name="Guiltinan M.J."/>
            <person name="Tyler B.M."/>
            <person name="Meinhardt L.W."/>
            <person name="Bailey B.A."/>
        </authorList>
    </citation>
    <scope>NUCLEOTIDE SEQUENCE [LARGE SCALE GENOMIC DNA]</scope>
    <source>
        <strain evidence="3">zdho120</strain>
    </source>
</reference>
<sequence>MSDFFRLSNKILGQRQRAMMTYRPQANETAENMVQLEIRALTMYVRDLKLKDWDEHAECPTFTTNTPHDRKHFIIWYTDGTQDQRWWPQFSSDAQGGTIGTRDGGATSSNGIINSHRNQLTADCEK</sequence>
<accession>A0A225VNP7</accession>
<keyword evidence="3" id="KW-1185">Reference proteome</keyword>
<evidence type="ECO:0000313" key="3">
    <source>
        <dbReference type="Proteomes" id="UP000198211"/>
    </source>
</evidence>
<keyword evidence="2" id="KW-0695">RNA-directed DNA polymerase</keyword>
<evidence type="ECO:0000256" key="1">
    <source>
        <dbReference type="SAM" id="MobiDB-lite"/>
    </source>
</evidence>
<name>A0A225VNP7_9STRA</name>
<feature type="region of interest" description="Disordered" evidence="1">
    <location>
        <begin position="87"/>
        <end position="126"/>
    </location>
</feature>
<comment type="caution">
    <text evidence="2">The sequence shown here is derived from an EMBL/GenBank/DDBJ whole genome shotgun (WGS) entry which is preliminary data.</text>
</comment>
<keyword evidence="2" id="KW-0548">Nucleotidyltransferase</keyword>